<proteinExistence type="predicted"/>
<dbReference type="Proteomes" id="UP000034701">
    <property type="component" value="Unassembled WGS sequence"/>
</dbReference>
<protein>
    <submittedName>
        <fullName evidence="1">Uncharacterized protein</fullName>
    </submittedName>
</protein>
<organism evidence="1 2">
    <name type="scientific">Candidatus Nomurabacteria bacterium GW2011_GWA1_37_20</name>
    <dbReference type="NCBI Taxonomy" id="1618729"/>
    <lineage>
        <taxon>Bacteria</taxon>
        <taxon>Candidatus Nomuraibacteriota</taxon>
    </lineage>
</organism>
<evidence type="ECO:0000313" key="1">
    <source>
        <dbReference type="EMBL" id="KKQ32524.1"/>
    </source>
</evidence>
<gene>
    <name evidence="1" type="ORF">US45_C0018G0003</name>
</gene>
<accession>A0A0G0J7D0</accession>
<dbReference type="EMBL" id="LBTA01000018">
    <property type="protein sequence ID" value="KKQ32524.1"/>
    <property type="molecule type" value="Genomic_DNA"/>
</dbReference>
<name>A0A0G0J7D0_9BACT</name>
<reference evidence="1 2" key="1">
    <citation type="journal article" date="2015" name="Nature">
        <title>rRNA introns, odd ribosomes, and small enigmatic genomes across a large radiation of phyla.</title>
        <authorList>
            <person name="Brown C.T."/>
            <person name="Hug L.A."/>
            <person name="Thomas B.C."/>
            <person name="Sharon I."/>
            <person name="Castelle C.J."/>
            <person name="Singh A."/>
            <person name="Wilkins M.J."/>
            <person name="Williams K.H."/>
            <person name="Banfield J.F."/>
        </authorList>
    </citation>
    <scope>NUCLEOTIDE SEQUENCE [LARGE SCALE GENOMIC DNA]</scope>
</reference>
<sequence>MKTNITQNIKSIILVLILVLGVEYISAYSTWVPPTAPAPGNNTDTPINVNNVAQTKIGSLTLGGLGIVGDFKFLPVSGAPPTSGQVLMADDSDLTHGKVKWGTISGGSMSGFLPTPTYDSGWITVPNTTNYTGWSGAKEITLTHNLGTSDTFVYLEMNDRFTDGGIGNFWGGIEDTSADNQRGFSWAKKTSNTIKIVRGNNEFVTSTVRVRMWKIGF</sequence>
<comment type="caution">
    <text evidence="1">The sequence shown here is derived from an EMBL/GenBank/DDBJ whole genome shotgun (WGS) entry which is preliminary data.</text>
</comment>
<evidence type="ECO:0000313" key="2">
    <source>
        <dbReference type="Proteomes" id="UP000034701"/>
    </source>
</evidence>
<dbReference type="AlphaFoldDB" id="A0A0G0J7D0"/>